<feature type="region of interest" description="Disordered" evidence="8">
    <location>
        <begin position="572"/>
        <end position="643"/>
    </location>
</feature>
<keyword evidence="7 9" id="KW-0472">Membrane</keyword>
<evidence type="ECO:0000256" key="2">
    <source>
        <dbReference type="ARBA" id="ARBA00006859"/>
    </source>
</evidence>
<dbReference type="OrthoDB" id="29661at2759"/>
<protein>
    <recommendedName>
        <fullName evidence="12">Signal peptide peptidase</fullName>
    </recommendedName>
</protein>
<evidence type="ECO:0000256" key="7">
    <source>
        <dbReference type="ARBA" id="ARBA00023136"/>
    </source>
</evidence>
<evidence type="ECO:0000313" key="11">
    <source>
        <dbReference type="Proteomes" id="UP000664521"/>
    </source>
</evidence>
<comment type="similarity">
    <text evidence="2">Belongs to the peptidase A22B family.</text>
</comment>
<keyword evidence="3 9" id="KW-0812">Transmembrane</keyword>
<dbReference type="InterPro" id="IPR006639">
    <property type="entry name" value="Preselin/SPP"/>
</dbReference>
<feature type="compositionally biased region" description="Basic and acidic residues" evidence="8">
    <location>
        <begin position="480"/>
        <end position="496"/>
    </location>
</feature>
<keyword evidence="4" id="KW-0378">Hydrolase</keyword>
<comment type="subcellular location">
    <subcellularLocation>
        <location evidence="1">Endoplasmic reticulum membrane</location>
        <topology evidence="1">Multi-pass membrane protein</topology>
    </subcellularLocation>
</comment>
<evidence type="ECO:0000256" key="6">
    <source>
        <dbReference type="ARBA" id="ARBA00022989"/>
    </source>
</evidence>
<dbReference type="InterPro" id="IPR007369">
    <property type="entry name" value="Peptidase_A22B_SPP"/>
</dbReference>
<dbReference type="Pfam" id="PF04258">
    <property type="entry name" value="Peptidase_A22B"/>
    <property type="match status" value="1"/>
</dbReference>
<comment type="caution">
    <text evidence="10">The sequence shown here is derived from an EMBL/GenBank/DDBJ whole genome shotgun (WGS) entry which is preliminary data.</text>
</comment>
<keyword evidence="11" id="KW-1185">Reference proteome</keyword>
<dbReference type="GO" id="GO:0033619">
    <property type="term" value="P:membrane protein proteolysis"/>
    <property type="evidence" value="ECO:0007669"/>
    <property type="project" value="TreeGrafter"/>
</dbReference>
<dbReference type="GO" id="GO:0042500">
    <property type="term" value="F:aspartic endopeptidase activity, intramembrane cleaving"/>
    <property type="evidence" value="ECO:0007669"/>
    <property type="project" value="InterPro"/>
</dbReference>
<dbReference type="Proteomes" id="UP000664521">
    <property type="component" value="Unassembled WGS sequence"/>
</dbReference>
<dbReference type="GO" id="GO:0098553">
    <property type="term" value="C:lumenal side of endoplasmic reticulum membrane"/>
    <property type="evidence" value="ECO:0007669"/>
    <property type="project" value="TreeGrafter"/>
</dbReference>
<keyword evidence="6 9" id="KW-1133">Transmembrane helix</keyword>
<organism evidence="10 11">
    <name type="scientific">Heterodermia speciosa</name>
    <dbReference type="NCBI Taxonomy" id="116794"/>
    <lineage>
        <taxon>Eukaryota</taxon>
        <taxon>Fungi</taxon>
        <taxon>Dikarya</taxon>
        <taxon>Ascomycota</taxon>
        <taxon>Pezizomycotina</taxon>
        <taxon>Lecanoromycetes</taxon>
        <taxon>OSLEUM clade</taxon>
        <taxon>Lecanoromycetidae</taxon>
        <taxon>Caliciales</taxon>
        <taxon>Physciaceae</taxon>
        <taxon>Heterodermia</taxon>
    </lineage>
</organism>
<feature type="transmembrane region" description="Helical" evidence="9">
    <location>
        <begin position="321"/>
        <end position="343"/>
    </location>
</feature>
<evidence type="ECO:0008006" key="12">
    <source>
        <dbReference type="Google" id="ProtNLM"/>
    </source>
</evidence>
<feature type="transmembrane region" description="Helical" evidence="9">
    <location>
        <begin position="83"/>
        <end position="101"/>
    </location>
</feature>
<evidence type="ECO:0000256" key="5">
    <source>
        <dbReference type="ARBA" id="ARBA00022824"/>
    </source>
</evidence>
<feature type="compositionally biased region" description="Basic and acidic residues" evidence="8">
    <location>
        <begin position="505"/>
        <end position="540"/>
    </location>
</feature>
<feature type="transmembrane region" description="Helical" evidence="9">
    <location>
        <begin position="220"/>
        <end position="238"/>
    </location>
</feature>
<evidence type="ECO:0000256" key="8">
    <source>
        <dbReference type="SAM" id="MobiDB-lite"/>
    </source>
</evidence>
<dbReference type="PANTHER" id="PTHR12174:SF23">
    <property type="entry name" value="MINOR HISTOCOMPATIBILITY ANTIGEN H13"/>
    <property type="match status" value="1"/>
</dbReference>
<evidence type="ECO:0000256" key="1">
    <source>
        <dbReference type="ARBA" id="ARBA00004477"/>
    </source>
</evidence>
<reference evidence="10" key="1">
    <citation type="submission" date="2021-03" db="EMBL/GenBank/DDBJ databases">
        <authorList>
            <person name="Tagirdzhanova G."/>
        </authorList>
    </citation>
    <scope>NUCLEOTIDE SEQUENCE</scope>
</reference>
<name>A0A8H3IDX9_9LECA</name>
<feature type="transmembrane region" description="Helical" evidence="9">
    <location>
        <begin position="275"/>
        <end position="301"/>
    </location>
</feature>
<feature type="region of interest" description="Disordered" evidence="8">
    <location>
        <begin position="480"/>
        <end position="548"/>
    </location>
</feature>
<evidence type="ECO:0000256" key="9">
    <source>
        <dbReference type="SAM" id="Phobius"/>
    </source>
</evidence>
<dbReference type="GO" id="GO:0098554">
    <property type="term" value="C:cytoplasmic side of endoplasmic reticulum membrane"/>
    <property type="evidence" value="ECO:0007669"/>
    <property type="project" value="TreeGrafter"/>
</dbReference>
<keyword evidence="5" id="KW-0256">Endoplasmic reticulum</keyword>
<evidence type="ECO:0000313" key="10">
    <source>
        <dbReference type="EMBL" id="CAF9912395.1"/>
    </source>
</evidence>
<dbReference type="EMBL" id="CAJPDS010000011">
    <property type="protein sequence ID" value="CAF9912395.1"/>
    <property type="molecule type" value="Genomic_DNA"/>
</dbReference>
<evidence type="ECO:0000256" key="4">
    <source>
        <dbReference type="ARBA" id="ARBA00022801"/>
    </source>
</evidence>
<sequence length="643" mass="71847">MESIRQVLDEIADQWTLVRPTLGTEVHILLAALFTIYTGSHASLTRPTSAGKPAKRKKQPGEHEEDAPSESLQKMEALSPSDAIMFPLMAGLTLGVLYIIIQWLEDPAILNTALNWYFAVFGLLGITKLFVDAMDLAQSLVFPSKYAYSGQIWEIKPKQRFAVATKSKQKKCSSPLPGLLSRLSLPPKVASAIWTIRELLSKKVHVRIYIHRMLGMNLHIGPQGFLSFLMALVATLFFNLVAKPWWLMNILGYSFAYTSLQLLSPTTFSTGTLMLAGLFVYDIYFVFFTPLMVTVATKLDIPAKMLFPRPSSSNENPPRRSFAMLGLGDIVLPGLVIGFALRFDLYLYYLRKQKPQNQENIKNEGSGSMKELGMTDTRENKVTETTKAEYKTATGGWGERFWVGKHDSAGEPINGGVFPKTYFYACILGYVAGMVTTLGVMSISGSAQPALLYLVPGVLISLWTTALFKGDLNEMWRFDETDPEEKSSKNSDEPKKPLKSIFSRSRQDEMGERLEGFLNGDADKDATLAERKKSKTKEQVDVDSSNEKGSFFRDRKTELAFFSINFPGYSSLPEEAGSESPTMTGHQISKPKQNVEDELRAAFEGNLADTPPSTRTRSMRKSILNREDSATETRPEKRLKRTS</sequence>
<dbReference type="AlphaFoldDB" id="A0A8H3IDX9"/>
<feature type="transmembrane region" description="Helical" evidence="9">
    <location>
        <begin position="450"/>
        <end position="468"/>
    </location>
</feature>
<dbReference type="PANTHER" id="PTHR12174">
    <property type="entry name" value="SIGNAL PEPTIDE PEPTIDASE"/>
    <property type="match status" value="1"/>
</dbReference>
<evidence type="ECO:0000256" key="3">
    <source>
        <dbReference type="ARBA" id="ARBA00022692"/>
    </source>
</evidence>
<feature type="region of interest" description="Disordered" evidence="8">
    <location>
        <begin position="44"/>
        <end position="73"/>
    </location>
</feature>
<feature type="compositionally biased region" description="Basic and acidic residues" evidence="8">
    <location>
        <begin position="624"/>
        <end position="636"/>
    </location>
</feature>
<feature type="transmembrane region" description="Helical" evidence="9">
    <location>
        <begin position="422"/>
        <end position="444"/>
    </location>
</feature>
<dbReference type="SMART" id="SM00730">
    <property type="entry name" value="PSN"/>
    <property type="match status" value="1"/>
</dbReference>
<accession>A0A8H3IDX9</accession>
<feature type="transmembrane region" description="Helical" evidence="9">
    <location>
        <begin position="113"/>
        <end position="131"/>
    </location>
</feature>
<proteinExistence type="inferred from homology"/>
<gene>
    <name evidence="10" type="ORF">HETSPECPRED_000928</name>
</gene>
<dbReference type="GO" id="GO:0006465">
    <property type="term" value="P:signal peptide processing"/>
    <property type="evidence" value="ECO:0007669"/>
    <property type="project" value="TreeGrafter"/>
</dbReference>
<feature type="compositionally biased region" description="Polar residues" evidence="8">
    <location>
        <begin position="579"/>
        <end position="592"/>
    </location>
</feature>